<dbReference type="EMBL" id="JAIWYP010000005">
    <property type="protein sequence ID" value="KAH3825372.1"/>
    <property type="molecule type" value="Genomic_DNA"/>
</dbReference>
<accession>A0A9D4GYV5</accession>
<evidence type="ECO:0000313" key="1">
    <source>
        <dbReference type="EMBL" id="KAH3825372.1"/>
    </source>
</evidence>
<dbReference type="AlphaFoldDB" id="A0A9D4GYV5"/>
<proteinExistence type="predicted"/>
<evidence type="ECO:0000313" key="2">
    <source>
        <dbReference type="Proteomes" id="UP000828390"/>
    </source>
</evidence>
<comment type="caution">
    <text evidence="1">The sequence shown here is derived from an EMBL/GenBank/DDBJ whole genome shotgun (WGS) entry which is preliminary data.</text>
</comment>
<reference evidence="1" key="2">
    <citation type="submission" date="2020-11" db="EMBL/GenBank/DDBJ databases">
        <authorList>
            <person name="McCartney M.A."/>
            <person name="Auch B."/>
            <person name="Kono T."/>
            <person name="Mallez S."/>
            <person name="Becker A."/>
            <person name="Gohl D.M."/>
            <person name="Silverstein K.A.T."/>
            <person name="Koren S."/>
            <person name="Bechman K.B."/>
            <person name="Herman A."/>
            <person name="Abrahante J.E."/>
            <person name="Garbe J."/>
        </authorList>
    </citation>
    <scope>NUCLEOTIDE SEQUENCE</scope>
    <source>
        <strain evidence="1">Duluth1</strain>
        <tissue evidence="1">Whole animal</tissue>
    </source>
</reference>
<organism evidence="1 2">
    <name type="scientific">Dreissena polymorpha</name>
    <name type="common">Zebra mussel</name>
    <name type="synonym">Mytilus polymorpha</name>
    <dbReference type="NCBI Taxonomy" id="45954"/>
    <lineage>
        <taxon>Eukaryota</taxon>
        <taxon>Metazoa</taxon>
        <taxon>Spiralia</taxon>
        <taxon>Lophotrochozoa</taxon>
        <taxon>Mollusca</taxon>
        <taxon>Bivalvia</taxon>
        <taxon>Autobranchia</taxon>
        <taxon>Heteroconchia</taxon>
        <taxon>Euheterodonta</taxon>
        <taxon>Imparidentia</taxon>
        <taxon>Neoheterodontei</taxon>
        <taxon>Myida</taxon>
        <taxon>Dreissenoidea</taxon>
        <taxon>Dreissenidae</taxon>
        <taxon>Dreissena</taxon>
    </lineage>
</organism>
<keyword evidence="2" id="KW-1185">Reference proteome</keyword>
<name>A0A9D4GYV5_DREPO</name>
<sequence>MSDCCPAVMLIRRYATKPAKQVNATTVIVRAGLSVTVVGRPLAVKRSDFSDLKTVTS</sequence>
<reference evidence="1" key="1">
    <citation type="journal article" date="2019" name="bioRxiv">
        <title>The Genome of the Zebra Mussel, Dreissena polymorpha: A Resource for Invasive Species Research.</title>
        <authorList>
            <person name="McCartney M.A."/>
            <person name="Auch B."/>
            <person name="Kono T."/>
            <person name="Mallez S."/>
            <person name="Zhang Y."/>
            <person name="Obille A."/>
            <person name="Becker A."/>
            <person name="Abrahante J.E."/>
            <person name="Garbe J."/>
            <person name="Badalamenti J.P."/>
            <person name="Herman A."/>
            <person name="Mangelson H."/>
            <person name="Liachko I."/>
            <person name="Sullivan S."/>
            <person name="Sone E.D."/>
            <person name="Koren S."/>
            <person name="Silverstein K.A.T."/>
            <person name="Beckman K.B."/>
            <person name="Gohl D.M."/>
        </authorList>
    </citation>
    <scope>NUCLEOTIDE SEQUENCE</scope>
    <source>
        <strain evidence="1">Duluth1</strain>
        <tissue evidence="1">Whole animal</tissue>
    </source>
</reference>
<gene>
    <name evidence="1" type="ORF">DPMN_127247</name>
</gene>
<dbReference type="Proteomes" id="UP000828390">
    <property type="component" value="Unassembled WGS sequence"/>
</dbReference>
<protein>
    <submittedName>
        <fullName evidence="1">Uncharacterized protein</fullName>
    </submittedName>
</protein>